<dbReference type="PANTHER" id="PTHR42687:SF1">
    <property type="entry name" value="L-THREONINE 3-DEHYDROGENASE, MITOCHONDRIAL"/>
    <property type="match status" value="1"/>
</dbReference>
<dbReference type="GO" id="GO:0006567">
    <property type="term" value="P:L-threonine catabolic process"/>
    <property type="evidence" value="ECO:0007669"/>
    <property type="project" value="TreeGrafter"/>
</dbReference>
<evidence type="ECO:0000256" key="1">
    <source>
        <dbReference type="ARBA" id="ARBA00007637"/>
    </source>
</evidence>
<evidence type="ECO:0000313" key="4">
    <source>
        <dbReference type="EMBL" id="OHS95895.1"/>
    </source>
</evidence>
<dbReference type="InterPro" id="IPR002225">
    <property type="entry name" value="3Beta_OHSteriod_DH/Estase"/>
</dbReference>
<dbReference type="RefSeq" id="XP_068349032.1">
    <property type="nucleotide sequence ID" value="XM_068495377.1"/>
</dbReference>
<dbReference type="GO" id="GO:0006694">
    <property type="term" value="P:steroid biosynthetic process"/>
    <property type="evidence" value="ECO:0007669"/>
    <property type="project" value="InterPro"/>
</dbReference>
<evidence type="ECO:0000259" key="3">
    <source>
        <dbReference type="Pfam" id="PF01073"/>
    </source>
</evidence>
<name>A0A1J4JCB5_9EUKA</name>
<proteinExistence type="inferred from homology"/>
<keyword evidence="2" id="KW-1133">Transmembrane helix</keyword>
<dbReference type="InterPro" id="IPR036291">
    <property type="entry name" value="NAD(P)-bd_dom_sf"/>
</dbReference>
<comment type="caution">
    <text evidence="4">The sequence shown here is derived from an EMBL/GenBank/DDBJ whole genome shotgun (WGS) entry which is preliminary data.</text>
</comment>
<accession>A0A1J4JCB5</accession>
<evidence type="ECO:0000256" key="2">
    <source>
        <dbReference type="SAM" id="Phobius"/>
    </source>
</evidence>
<evidence type="ECO:0000313" key="5">
    <source>
        <dbReference type="Proteomes" id="UP000179807"/>
    </source>
</evidence>
<dbReference type="PANTHER" id="PTHR42687">
    <property type="entry name" value="L-THREONINE 3-DEHYDROGENASE"/>
    <property type="match status" value="1"/>
</dbReference>
<dbReference type="Pfam" id="PF01073">
    <property type="entry name" value="3Beta_HSD"/>
    <property type="match status" value="1"/>
</dbReference>
<protein>
    <submittedName>
        <fullName evidence="4">NAD-dependent epimerase/dehydratase</fullName>
    </submittedName>
</protein>
<dbReference type="InterPro" id="IPR051225">
    <property type="entry name" value="NAD(P)_epim/dehydratase"/>
</dbReference>
<dbReference type="GeneID" id="94830081"/>
<feature type="domain" description="3-beta hydroxysteroid dehydrogenase/isomerase" evidence="3">
    <location>
        <begin position="58"/>
        <end position="219"/>
    </location>
</feature>
<dbReference type="VEuPathDB" id="TrichDB:TRFO_10308"/>
<organism evidence="4 5">
    <name type="scientific">Tritrichomonas foetus</name>
    <dbReference type="NCBI Taxonomy" id="1144522"/>
    <lineage>
        <taxon>Eukaryota</taxon>
        <taxon>Metamonada</taxon>
        <taxon>Parabasalia</taxon>
        <taxon>Tritrichomonadida</taxon>
        <taxon>Tritrichomonadidae</taxon>
        <taxon>Tritrichomonas</taxon>
    </lineage>
</organism>
<dbReference type="EMBL" id="MLAK01001215">
    <property type="protein sequence ID" value="OHS95895.1"/>
    <property type="molecule type" value="Genomic_DNA"/>
</dbReference>
<dbReference type="SUPFAM" id="SSF51735">
    <property type="entry name" value="NAD(P)-binding Rossmann-fold domains"/>
    <property type="match status" value="1"/>
</dbReference>
<keyword evidence="2" id="KW-0812">Transmembrane</keyword>
<dbReference type="AlphaFoldDB" id="A0A1J4JCB5"/>
<dbReference type="GO" id="GO:0008743">
    <property type="term" value="F:L-threonine 3-dehydrogenase activity"/>
    <property type="evidence" value="ECO:0007669"/>
    <property type="project" value="TreeGrafter"/>
</dbReference>
<dbReference type="Gene3D" id="3.40.50.720">
    <property type="entry name" value="NAD(P)-binding Rossmann-like Domain"/>
    <property type="match status" value="1"/>
</dbReference>
<gene>
    <name evidence="4" type="ORF">TRFO_10308</name>
</gene>
<feature type="transmembrane region" description="Helical" evidence="2">
    <location>
        <begin position="6"/>
        <end position="26"/>
    </location>
</feature>
<reference evidence="4" key="1">
    <citation type="submission" date="2016-10" db="EMBL/GenBank/DDBJ databases">
        <authorList>
            <person name="Benchimol M."/>
            <person name="Almeida L.G."/>
            <person name="Vasconcelos A.T."/>
            <person name="Perreira-Neves A."/>
            <person name="Rosa I.A."/>
            <person name="Tasca T."/>
            <person name="Bogo M.R."/>
            <person name="de Souza W."/>
        </authorList>
    </citation>
    <scope>NUCLEOTIDE SEQUENCE [LARGE SCALE GENOMIC DNA]</scope>
    <source>
        <strain evidence="4">K</strain>
    </source>
</reference>
<dbReference type="OrthoDB" id="2735536at2759"/>
<dbReference type="Proteomes" id="UP000179807">
    <property type="component" value="Unassembled WGS sequence"/>
</dbReference>
<sequence length="580" mass="67793">MSNFSFIWCIGLLGTFYFMWKLFYYIRSIFMMKKVSQTSIPENHSISDISQYEKIVFITGATGVMGLSTVRQLIKESKDNIYIKVLARKSQKNQKILREFNHLSNFEIVWGDLLDYNSVLKGIQDCNYVLHIGGMVSPMADILPYTTLQINIKSAENIVKAVLNQPNNENIHVCYIGSITELGSRNYPVHWGRTGDPVLVSVYDVYGASKVCSERIFVESGIKKWVIFRQTSILHTGLLNRIDPVIFTVNLNAVLEWCTLEDSGRVLTELVTANLSNDFWCKFYNIGSGEKYRFSNYEFYSKIFETLGMGSIDDIFEPHWFTTRNFHGHFLIDSDKLENILHFRENIPCDIYFRNLFSRCDYLYKIPRFIPFKKLMSFVIHMVMKRIANEKYLGTLDWIKNNQKERISAYFGSMEEYHKIPTDWKKFTKRIYKKSSQLSHDTVILNHGYNEKKQLDQLDLNDLRQAAKFRGGHLVSNEMITGDLQTKLEWKCGTCEKTFTASPALIILGGHWCPSCIIPLKEWNYDYVAKTNPFFAQVWHNEHDINENNIYLFEKIFNEPCYEKKSTDHVIPIHNFIKFP</sequence>
<keyword evidence="5" id="KW-1185">Reference proteome</keyword>
<keyword evidence="2" id="KW-0472">Membrane</keyword>
<comment type="similarity">
    <text evidence="1">Belongs to the NAD(P)-dependent epimerase/dehydratase family.</text>
</comment>